<proteinExistence type="predicted"/>
<feature type="domain" description="DOT1" evidence="4">
    <location>
        <begin position="31"/>
        <end position="141"/>
    </location>
</feature>
<dbReference type="Pfam" id="PF08123">
    <property type="entry name" value="DOT1"/>
    <property type="match status" value="1"/>
</dbReference>
<dbReference type="PANTHER" id="PTHR13610">
    <property type="entry name" value="METHYLTRANSFERASE DOMAIN-CONTAINING PROTEIN"/>
    <property type="match status" value="1"/>
</dbReference>
<dbReference type="PANTHER" id="PTHR13610:SF11">
    <property type="entry name" value="METHYLTRANSFERASE DOMAIN-CONTAINING PROTEIN"/>
    <property type="match status" value="1"/>
</dbReference>
<dbReference type="Proteomes" id="UP000554144">
    <property type="component" value="Unassembled WGS sequence"/>
</dbReference>
<evidence type="ECO:0000313" key="5">
    <source>
        <dbReference type="EMBL" id="NYT84971.1"/>
    </source>
</evidence>
<evidence type="ECO:0000313" key="6">
    <source>
        <dbReference type="Proteomes" id="UP000554144"/>
    </source>
</evidence>
<dbReference type="AlphaFoldDB" id="A0A853GS08"/>
<dbReference type="InterPro" id="IPR025789">
    <property type="entry name" value="DOT1_dom"/>
</dbReference>
<protein>
    <submittedName>
        <fullName evidence="5">Class I SAM-dependent methyltransferase</fullName>
    </submittedName>
</protein>
<keyword evidence="2 5" id="KW-0808">Transferase</keyword>
<evidence type="ECO:0000256" key="3">
    <source>
        <dbReference type="ARBA" id="ARBA00022691"/>
    </source>
</evidence>
<dbReference type="SUPFAM" id="SSF53335">
    <property type="entry name" value="S-adenosyl-L-methionine-dependent methyltransferases"/>
    <property type="match status" value="1"/>
</dbReference>
<keyword evidence="3" id="KW-0949">S-adenosyl-L-methionine</keyword>
<evidence type="ECO:0000259" key="4">
    <source>
        <dbReference type="Pfam" id="PF08123"/>
    </source>
</evidence>
<dbReference type="GO" id="GO:0032259">
    <property type="term" value="P:methylation"/>
    <property type="evidence" value="ECO:0007669"/>
    <property type="project" value="UniProtKB-KW"/>
</dbReference>
<dbReference type="GO" id="GO:0031151">
    <property type="term" value="F:histone H3K79 methyltransferase activity"/>
    <property type="evidence" value="ECO:0007669"/>
    <property type="project" value="InterPro"/>
</dbReference>
<keyword evidence="6" id="KW-1185">Reference proteome</keyword>
<accession>A0A853GS08</accession>
<reference evidence="5 6" key="1">
    <citation type="submission" date="2020-07" db="EMBL/GenBank/DDBJ databases">
        <title>Taxonomic revisions and descriptions of new bacterial species based on genomic comparisons in the high-G+C-content subgroup of the family Alcaligenaceae.</title>
        <authorList>
            <person name="Szabo A."/>
            <person name="Felfoldi T."/>
        </authorList>
    </citation>
    <scope>NUCLEOTIDE SEQUENCE [LARGE SCALE GENOMIC DNA]</scope>
    <source>
        <strain evidence="5 6">DSM 25667</strain>
    </source>
</reference>
<dbReference type="OrthoDB" id="281208at2"/>
<keyword evidence="1 5" id="KW-0489">Methyltransferase</keyword>
<dbReference type="InterPro" id="IPR029063">
    <property type="entry name" value="SAM-dependent_MTases_sf"/>
</dbReference>
<gene>
    <name evidence="5" type="ORF">H0A62_05080</name>
</gene>
<dbReference type="CDD" id="cd02440">
    <property type="entry name" value="AdoMet_MTases"/>
    <property type="match status" value="1"/>
</dbReference>
<evidence type="ECO:0000256" key="1">
    <source>
        <dbReference type="ARBA" id="ARBA00022603"/>
    </source>
</evidence>
<dbReference type="InterPro" id="IPR026170">
    <property type="entry name" value="FAM173A/B"/>
</dbReference>
<dbReference type="EMBL" id="JACCEV010000001">
    <property type="protein sequence ID" value="NYT84971.1"/>
    <property type="molecule type" value="Genomic_DNA"/>
</dbReference>
<dbReference type="RefSeq" id="WP_130037626.1">
    <property type="nucleotide sequence ID" value="NZ_JACCEV010000001.1"/>
</dbReference>
<evidence type="ECO:0000256" key="2">
    <source>
        <dbReference type="ARBA" id="ARBA00022679"/>
    </source>
</evidence>
<organism evidence="5 6">
    <name type="scientific">Pollutimonas harenae</name>
    <dbReference type="NCBI Taxonomy" id="657015"/>
    <lineage>
        <taxon>Bacteria</taxon>
        <taxon>Pseudomonadati</taxon>
        <taxon>Pseudomonadota</taxon>
        <taxon>Betaproteobacteria</taxon>
        <taxon>Burkholderiales</taxon>
        <taxon>Alcaligenaceae</taxon>
        <taxon>Pollutimonas</taxon>
    </lineage>
</organism>
<comment type="caution">
    <text evidence="5">The sequence shown here is derived from an EMBL/GenBank/DDBJ whole genome shotgun (WGS) entry which is preliminary data.</text>
</comment>
<sequence>MFSDLIDDFDNYSPGPDKFLDVPFVPTDDPVIEAMLNLAELRADDVLYDLGSGDGRIVVAAARDYNASSVGIEIDTVRIADAMEYAGNSRVEFMVDFIEEDIFTADISAATVVTLYLLDTVNVRLRPRLLSELRPGTRIISQLFDMGDWIADEQLQLNGINIYKWIVPAQVEGAWEWKGLDGTLYQVELQQKYQAVTGSAWMADDAVRLESASLCGCTVELNIQENDAAPLRNFTLEFADGELQSILEEV</sequence>
<name>A0A853GS08_9BURK</name>
<dbReference type="Gene3D" id="3.40.50.150">
    <property type="entry name" value="Vaccinia Virus protein VP39"/>
    <property type="match status" value="1"/>
</dbReference>